<dbReference type="GO" id="GO:0000976">
    <property type="term" value="F:transcription cis-regulatory region binding"/>
    <property type="evidence" value="ECO:0007669"/>
    <property type="project" value="TreeGrafter"/>
</dbReference>
<dbReference type="SMART" id="SM00448">
    <property type="entry name" value="REC"/>
    <property type="match status" value="1"/>
</dbReference>
<dbReference type="GO" id="GO:0005829">
    <property type="term" value="C:cytosol"/>
    <property type="evidence" value="ECO:0007669"/>
    <property type="project" value="TreeGrafter"/>
</dbReference>
<dbReference type="GO" id="GO:0006355">
    <property type="term" value="P:regulation of DNA-templated transcription"/>
    <property type="evidence" value="ECO:0007669"/>
    <property type="project" value="InterPro"/>
</dbReference>
<dbReference type="Proteomes" id="UP000249645">
    <property type="component" value="Unassembled WGS sequence"/>
</dbReference>
<evidence type="ECO:0000256" key="5">
    <source>
        <dbReference type="PROSITE-ProRule" id="PRU01091"/>
    </source>
</evidence>
<dbReference type="InterPro" id="IPR036388">
    <property type="entry name" value="WH-like_DNA-bd_sf"/>
</dbReference>
<dbReference type="Pfam" id="PF00486">
    <property type="entry name" value="Trans_reg_C"/>
    <property type="match status" value="1"/>
</dbReference>
<dbReference type="EMBL" id="QFOI01000006">
    <property type="protein sequence ID" value="PZP52364.1"/>
    <property type="molecule type" value="Genomic_DNA"/>
</dbReference>
<dbReference type="Pfam" id="PF00072">
    <property type="entry name" value="Response_reg"/>
    <property type="match status" value="1"/>
</dbReference>
<keyword evidence="2" id="KW-0902">Two-component regulatory system</keyword>
<keyword evidence="3 5" id="KW-0238">DNA-binding</keyword>
<evidence type="ECO:0000313" key="9">
    <source>
        <dbReference type="Proteomes" id="UP000249645"/>
    </source>
</evidence>
<dbReference type="PROSITE" id="PS50110">
    <property type="entry name" value="RESPONSE_REGULATORY"/>
    <property type="match status" value="1"/>
</dbReference>
<sequence>MSVILFVEDEIDLGNVIKQYLELNNLTIEWKTNGEEAKNYIDKHVSDIDLAIIDISLPELNGFELAKHINTITTEMPYIFLTARKEKVDKITGLKLGAVDYITKPFDIDELIVRIENILRRNHKSQPESKTVSTPSNFTLNNVSFVKEQLLLKINGKEITLTLREAELLEFLFKHKNKILKREVILTELWGKNDYFLGRSLDVFISRLRKYFTACESVQISNVYGIGYIFKTSEESE</sequence>
<dbReference type="Gene3D" id="3.40.50.2300">
    <property type="match status" value="1"/>
</dbReference>
<dbReference type="Gene3D" id="1.10.10.10">
    <property type="entry name" value="Winged helix-like DNA-binding domain superfamily/Winged helix DNA-binding domain"/>
    <property type="match status" value="1"/>
</dbReference>
<comment type="caution">
    <text evidence="8">The sequence shown here is derived from an EMBL/GenBank/DDBJ whole genome shotgun (WGS) entry which is preliminary data.</text>
</comment>
<gene>
    <name evidence="8" type="ORF">DI598_00925</name>
</gene>
<evidence type="ECO:0000256" key="1">
    <source>
        <dbReference type="ARBA" id="ARBA00022553"/>
    </source>
</evidence>
<dbReference type="PANTHER" id="PTHR48111">
    <property type="entry name" value="REGULATOR OF RPOS"/>
    <property type="match status" value="1"/>
</dbReference>
<evidence type="ECO:0000256" key="2">
    <source>
        <dbReference type="ARBA" id="ARBA00023012"/>
    </source>
</evidence>
<accession>A0A2W5FDH4</accession>
<evidence type="ECO:0000256" key="4">
    <source>
        <dbReference type="PROSITE-ProRule" id="PRU00169"/>
    </source>
</evidence>
<reference evidence="8 9" key="1">
    <citation type="submission" date="2017-11" db="EMBL/GenBank/DDBJ databases">
        <title>Infants hospitalized years apart are colonized by the same room-sourced microbial strains.</title>
        <authorList>
            <person name="Brooks B."/>
            <person name="Olm M.R."/>
            <person name="Firek B.A."/>
            <person name="Baker R."/>
            <person name="Thomas B.C."/>
            <person name="Morowitz M.J."/>
            <person name="Banfield J.F."/>
        </authorList>
    </citation>
    <scope>NUCLEOTIDE SEQUENCE [LARGE SCALE GENOMIC DNA]</scope>
    <source>
        <strain evidence="8">S2_009_000_R2_76</strain>
    </source>
</reference>
<feature type="modified residue" description="4-aspartylphosphate" evidence="4">
    <location>
        <position position="54"/>
    </location>
</feature>
<dbReference type="GO" id="GO:0032993">
    <property type="term" value="C:protein-DNA complex"/>
    <property type="evidence" value="ECO:0007669"/>
    <property type="project" value="TreeGrafter"/>
</dbReference>
<feature type="DNA-binding region" description="OmpR/PhoB-type" evidence="5">
    <location>
        <begin position="135"/>
        <end position="232"/>
    </location>
</feature>
<keyword evidence="1 4" id="KW-0597">Phosphoprotein</keyword>
<dbReference type="AlphaFoldDB" id="A0A2W5FDH4"/>
<dbReference type="Gene3D" id="6.10.250.690">
    <property type="match status" value="1"/>
</dbReference>
<dbReference type="InterPro" id="IPR001789">
    <property type="entry name" value="Sig_transdc_resp-reg_receiver"/>
</dbReference>
<evidence type="ECO:0000313" key="8">
    <source>
        <dbReference type="EMBL" id="PZP52364.1"/>
    </source>
</evidence>
<proteinExistence type="predicted"/>
<dbReference type="InterPro" id="IPR039420">
    <property type="entry name" value="WalR-like"/>
</dbReference>
<name>A0A2W5FDH4_9SPHI</name>
<evidence type="ECO:0000256" key="3">
    <source>
        <dbReference type="ARBA" id="ARBA00023125"/>
    </source>
</evidence>
<protein>
    <submittedName>
        <fullName evidence="8">DNA-binding response regulator</fullName>
    </submittedName>
</protein>
<dbReference type="CDD" id="cd00383">
    <property type="entry name" value="trans_reg_C"/>
    <property type="match status" value="1"/>
</dbReference>
<dbReference type="InterPro" id="IPR001867">
    <property type="entry name" value="OmpR/PhoB-type_DNA-bd"/>
</dbReference>
<evidence type="ECO:0000259" key="7">
    <source>
        <dbReference type="PROSITE" id="PS51755"/>
    </source>
</evidence>
<dbReference type="GO" id="GO:0000156">
    <property type="term" value="F:phosphorelay response regulator activity"/>
    <property type="evidence" value="ECO:0007669"/>
    <property type="project" value="TreeGrafter"/>
</dbReference>
<dbReference type="PROSITE" id="PS51755">
    <property type="entry name" value="OMPR_PHOB"/>
    <property type="match status" value="1"/>
</dbReference>
<dbReference type="PANTHER" id="PTHR48111:SF40">
    <property type="entry name" value="PHOSPHATE REGULON TRANSCRIPTIONAL REGULATORY PROTEIN PHOB"/>
    <property type="match status" value="1"/>
</dbReference>
<dbReference type="InterPro" id="IPR011006">
    <property type="entry name" value="CheY-like_superfamily"/>
</dbReference>
<organism evidence="8 9">
    <name type="scientific">Pseudopedobacter saltans</name>
    <dbReference type="NCBI Taxonomy" id="151895"/>
    <lineage>
        <taxon>Bacteria</taxon>
        <taxon>Pseudomonadati</taxon>
        <taxon>Bacteroidota</taxon>
        <taxon>Sphingobacteriia</taxon>
        <taxon>Sphingobacteriales</taxon>
        <taxon>Sphingobacteriaceae</taxon>
        <taxon>Pseudopedobacter</taxon>
    </lineage>
</organism>
<evidence type="ECO:0000259" key="6">
    <source>
        <dbReference type="PROSITE" id="PS50110"/>
    </source>
</evidence>
<dbReference type="SMART" id="SM00862">
    <property type="entry name" value="Trans_reg_C"/>
    <property type="match status" value="1"/>
</dbReference>
<dbReference type="SUPFAM" id="SSF52172">
    <property type="entry name" value="CheY-like"/>
    <property type="match status" value="1"/>
</dbReference>
<feature type="domain" description="Response regulatory" evidence="6">
    <location>
        <begin position="3"/>
        <end position="119"/>
    </location>
</feature>
<feature type="domain" description="OmpR/PhoB-type" evidence="7">
    <location>
        <begin position="135"/>
        <end position="232"/>
    </location>
</feature>